<evidence type="ECO:0000313" key="2">
    <source>
        <dbReference type="Proteomes" id="UP000681720"/>
    </source>
</evidence>
<comment type="caution">
    <text evidence="1">The sequence shown here is derived from an EMBL/GenBank/DDBJ whole genome shotgun (WGS) entry which is preliminary data.</text>
</comment>
<feature type="non-terminal residue" evidence="1">
    <location>
        <position position="96"/>
    </location>
</feature>
<evidence type="ECO:0000313" key="1">
    <source>
        <dbReference type="EMBL" id="CAF4222867.1"/>
    </source>
</evidence>
<reference evidence="1" key="1">
    <citation type="submission" date="2021-02" db="EMBL/GenBank/DDBJ databases">
        <authorList>
            <person name="Nowell W R."/>
        </authorList>
    </citation>
    <scope>NUCLEOTIDE SEQUENCE</scope>
</reference>
<gene>
    <name evidence="1" type="ORF">GIL414_LOCUS22484</name>
</gene>
<dbReference type="Proteomes" id="UP000681720">
    <property type="component" value="Unassembled WGS sequence"/>
</dbReference>
<accession>A0A8S2SHK4</accession>
<name>A0A8S2SHK4_9BILA</name>
<feature type="non-terminal residue" evidence="1">
    <location>
        <position position="1"/>
    </location>
</feature>
<dbReference type="EMBL" id="CAJOBJ010022311">
    <property type="protein sequence ID" value="CAF4222867.1"/>
    <property type="molecule type" value="Genomic_DNA"/>
</dbReference>
<protein>
    <submittedName>
        <fullName evidence="1">Uncharacterized protein</fullName>
    </submittedName>
</protein>
<sequence>FLLRDAKETSKAAIVDDLILKQIVANSNAIHAGLQFESRRVLFLLPIALKELAAIEALARNDAFSLITSTLASCDVQANRGIIQNEALIALNIILM</sequence>
<organism evidence="1 2">
    <name type="scientific">Rotaria magnacalcarata</name>
    <dbReference type="NCBI Taxonomy" id="392030"/>
    <lineage>
        <taxon>Eukaryota</taxon>
        <taxon>Metazoa</taxon>
        <taxon>Spiralia</taxon>
        <taxon>Gnathifera</taxon>
        <taxon>Rotifera</taxon>
        <taxon>Eurotatoria</taxon>
        <taxon>Bdelloidea</taxon>
        <taxon>Philodinida</taxon>
        <taxon>Philodinidae</taxon>
        <taxon>Rotaria</taxon>
    </lineage>
</organism>
<proteinExistence type="predicted"/>
<dbReference type="AlphaFoldDB" id="A0A8S2SHK4"/>